<organism evidence="1 2">
    <name type="scientific">Pristionchus pacificus</name>
    <name type="common">Parasitic nematode worm</name>
    <dbReference type="NCBI Taxonomy" id="54126"/>
    <lineage>
        <taxon>Eukaryota</taxon>
        <taxon>Metazoa</taxon>
        <taxon>Ecdysozoa</taxon>
        <taxon>Nematoda</taxon>
        <taxon>Chromadorea</taxon>
        <taxon>Rhabditida</taxon>
        <taxon>Rhabditina</taxon>
        <taxon>Diplogasteromorpha</taxon>
        <taxon>Diplogasteroidea</taxon>
        <taxon>Neodiplogasteridae</taxon>
        <taxon>Pristionchus</taxon>
    </lineage>
</organism>
<reference evidence="2" key="1">
    <citation type="journal article" date="2008" name="Nat. Genet.">
        <title>The Pristionchus pacificus genome provides a unique perspective on nematode lifestyle and parasitism.</title>
        <authorList>
            <person name="Dieterich C."/>
            <person name="Clifton S.W."/>
            <person name="Schuster L.N."/>
            <person name="Chinwalla A."/>
            <person name="Delehaunty K."/>
            <person name="Dinkelacker I."/>
            <person name="Fulton L."/>
            <person name="Fulton R."/>
            <person name="Godfrey J."/>
            <person name="Minx P."/>
            <person name="Mitreva M."/>
            <person name="Roeseler W."/>
            <person name="Tian H."/>
            <person name="Witte H."/>
            <person name="Yang S.P."/>
            <person name="Wilson R.K."/>
            <person name="Sommer R.J."/>
        </authorList>
    </citation>
    <scope>NUCLEOTIDE SEQUENCE [LARGE SCALE GENOMIC DNA]</scope>
    <source>
        <strain evidence="2">PS312</strain>
    </source>
</reference>
<dbReference type="EnsemblMetazoa" id="PPA10664.1">
    <property type="protein sequence ID" value="PPA10664.1"/>
    <property type="gene ID" value="WBGene00100218"/>
</dbReference>
<dbReference type="AlphaFoldDB" id="A0A454Y3D5"/>
<sequence length="151" mass="15614">MARRVVVPSLLVLLLLLGGLVEASDVLGALKDRNHSSHSAVALIFAFGLAVIVVIIAVVVLTLCCCDRPPPKRQHYVAAAAASGPSAAGGGLMRYDRVVAAVAAPAAGPGIQRPEQRILGSGATLYHGGLLPRAMPPNGSRYPRVHSPFLV</sequence>
<name>A0A454Y3D5_PRIPA</name>
<dbReference type="Proteomes" id="UP000005239">
    <property type="component" value="Unassembled WGS sequence"/>
</dbReference>
<evidence type="ECO:0000313" key="2">
    <source>
        <dbReference type="Proteomes" id="UP000005239"/>
    </source>
</evidence>
<proteinExistence type="predicted"/>
<keyword evidence="2" id="KW-1185">Reference proteome</keyword>
<protein>
    <submittedName>
        <fullName evidence="1">Uncharacterized protein</fullName>
    </submittedName>
</protein>
<reference evidence="1" key="2">
    <citation type="submission" date="2022-06" db="UniProtKB">
        <authorList>
            <consortium name="EnsemblMetazoa"/>
        </authorList>
    </citation>
    <scope>IDENTIFICATION</scope>
    <source>
        <strain evidence="1">PS312</strain>
    </source>
</reference>
<accession>A0A8R1U9R6</accession>
<gene>
    <name evidence="1" type="primary">WBGene00100218</name>
</gene>
<evidence type="ECO:0000313" key="1">
    <source>
        <dbReference type="EnsemblMetazoa" id="PPA10664.1"/>
    </source>
</evidence>
<accession>A0A454Y3D5</accession>